<feature type="region of interest" description="Disordered" evidence="1">
    <location>
        <begin position="1"/>
        <end position="28"/>
    </location>
</feature>
<keyword evidence="4" id="KW-1185">Reference proteome</keyword>
<keyword evidence="2" id="KW-1133">Transmembrane helix</keyword>
<dbReference type="EMBL" id="JAHKSW010000018">
    <property type="protein sequence ID" value="KAG7320870.1"/>
    <property type="molecule type" value="Genomic_DNA"/>
</dbReference>
<dbReference type="GO" id="GO:0042470">
    <property type="term" value="C:melanosome"/>
    <property type="evidence" value="ECO:0007669"/>
    <property type="project" value="InterPro"/>
</dbReference>
<proteinExistence type="predicted"/>
<organism evidence="3 4">
    <name type="scientific">Hemibagrus wyckioides</name>
    <dbReference type="NCBI Taxonomy" id="337641"/>
    <lineage>
        <taxon>Eukaryota</taxon>
        <taxon>Metazoa</taxon>
        <taxon>Chordata</taxon>
        <taxon>Craniata</taxon>
        <taxon>Vertebrata</taxon>
        <taxon>Euteleostomi</taxon>
        <taxon>Actinopterygii</taxon>
        <taxon>Neopterygii</taxon>
        <taxon>Teleostei</taxon>
        <taxon>Ostariophysi</taxon>
        <taxon>Siluriformes</taxon>
        <taxon>Bagridae</taxon>
        <taxon>Hemibagrus</taxon>
    </lineage>
</organism>
<keyword evidence="2" id="KW-0812">Transmembrane</keyword>
<comment type="caution">
    <text evidence="3">The sequence shown here is derived from an EMBL/GenBank/DDBJ whole genome shotgun (WGS) entry which is preliminary data.</text>
</comment>
<keyword evidence="2" id="KW-0472">Membrane</keyword>
<dbReference type="AlphaFoldDB" id="A0A9D3SEK1"/>
<feature type="compositionally biased region" description="Basic residues" evidence="1">
    <location>
        <begin position="19"/>
        <end position="28"/>
    </location>
</feature>
<accession>A0A9D3SEK1</accession>
<dbReference type="Proteomes" id="UP000824219">
    <property type="component" value="Linkage Group LG18"/>
</dbReference>
<dbReference type="Pfam" id="PF14991">
    <property type="entry name" value="MLANA"/>
    <property type="match status" value="1"/>
</dbReference>
<name>A0A9D3SEK1_9TELE</name>
<evidence type="ECO:0000313" key="4">
    <source>
        <dbReference type="Proteomes" id="UP000824219"/>
    </source>
</evidence>
<feature type="transmembrane region" description="Helical" evidence="2">
    <location>
        <begin position="75"/>
        <end position="96"/>
    </location>
</feature>
<evidence type="ECO:0000256" key="2">
    <source>
        <dbReference type="SAM" id="Phobius"/>
    </source>
</evidence>
<dbReference type="InterPro" id="IPR029242">
    <property type="entry name" value="MLANA"/>
</dbReference>
<evidence type="ECO:0008006" key="5">
    <source>
        <dbReference type="Google" id="ProtNLM"/>
    </source>
</evidence>
<gene>
    <name evidence="3" type="ORF">KOW79_015285</name>
</gene>
<evidence type="ECO:0000256" key="1">
    <source>
        <dbReference type="SAM" id="MobiDB-lite"/>
    </source>
</evidence>
<sequence>MCVRNREIEREREGEKGKGKGRGRKKGTGLHSLLLSLPKCVPLIKLSNSGAMPRGDFTVHFASRGRGTYIRAEEAAGIAFLAIVLTALFILGCWYYRKRSGYRMIQNSRGPSLSWRELVRSGQYNELGAAGNNKMALNEFSNGQSVFPNAPPAYEKITTGASPPPYSP</sequence>
<protein>
    <recommendedName>
        <fullName evidence="5">Melanoma antigen recognized by T-cells 1</fullName>
    </recommendedName>
</protein>
<dbReference type="OrthoDB" id="9946040at2759"/>
<dbReference type="PANTHER" id="PTHR15305">
    <property type="entry name" value="MELANOMA ANTIGEN RECOGNIZED BY T-CELLS 1"/>
    <property type="match status" value="1"/>
</dbReference>
<dbReference type="PANTHER" id="PTHR15305:SF0">
    <property type="entry name" value="MELANOMA ANTIGEN RECOGNIZED BY T-CELLS 1"/>
    <property type="match status" value="1"/>
</dbReference>
<feature type="compositionally biased region" description="Basic and acidic residues" evidence="1">
    <location>
        <begin position="1"/>
        <end position="18"/>
    </location>
</feature>
<evidence type="ECO:0000313" key="3">
    <source>
        <dbReference type="EMBL" id="KAG7320870.1"/>
    </source>
</evidence>
<reference evidence="3 4" key="1">
    <citation type="submission" date="2021-06" db="EMBL/GenBank/DDBJ databases">
        <title>Chromosome-level genome assembly of the red-tail catfish (Hemibagrus wyckioides).</title>
        <authorList>
            <person name="Shao F."/>
        </authorList>
    </citation>
    <scope>NUCLEOTIDE SEQUENCE [LARGE SCALE GENOMIC DNA]</scope>
    <source>
        <strain evidence="3">EC202008001</strain>
        <tissue evidence="3">Blood</tissue>
    </source>
</reference>